<protein>
    <submittedName>
        <fullName evidence="3">Uncharacterized protein</fullName>
    </submittedName>
</protein>
<feature type="compositionally biased region" description="Basic and acidic residues" evidence="1">
    <location>
        <begin position="231"/>
        <end position="249"/>
    </location>
</feature>
<dbReference type="EMBL" id="CATQJL010000112">
    <property type="protein sequence ID" value="CAJ0594924.1"/>
    <property type="molecule type" value="Genomic_DNA"/>
</dbReference>
<feature type="region of interest" description="Disordered" evidence="1">
    <location>
        <begin position="209"/>
        <end position="253"/>
    </location>
</feature>
<feature type="compositionally biased region" description="Basic and acidic residues" evidence="1">
    <location>
        <begin position="122"/>
        <end position="135"/>
    </location>
</feature>
<proteinExistence type="predicted"/>
<evidence type="ECO:0000256" key="1">
    <source>
        <dbReference type="SAM" id="MobiDB-lite"/>
    </source>
</evidence>
<feature type="region of interest" description="Disordered" evidence="1">
    <location>
        <begin position="114"/>
        <end position="135"/>
    </location>
</feature>
<evidence type="ECO:0000256" key="2">
    <source>
        <dbReference type="SAM" id="SignalP"/>
    </source>
</evidence>
<gene>
    <name evidence="3" type="ORF">CYNAS_LOCUS6907</name>
</gene>
<evidence type="ECO:0000313" key="4">
    <source>
        <dbReference type="Proteomes" id="UP001176961"/>
    </source>
</evidence>
<evidence type="ECO:0000313" key="3">
    <source>
        <dbReference type="EMBL" id="CAJ0594924.1"/>
    </source>
</evidence>
<dbReference type="Proteomes" id="UP001176961">
    <property type="component" value="Unassembled WGS sequence"/>
</dbReference>
<feature type="chain" id="PRO_5041441787" evidence="2">
    <location>
        <begin position="22"/>
        <end position="270"/>
    </location>
</feature>
<reference evidence="3" key="1">
    <citation type="submission" date="2023-07" db="EMBL/GenBank/DDBJ databases">
        <authorList>
            <consortium name="CYATHOMIX"/>
        </authorList>
    </citation>
    <scope>NUCLEOTIDE SEQUENCE</scope>
    <source>
        <strain evidence="3">N/A</strain>
    </source>
</reference>
<comment type="caution">
    <text evidence="3">The sequence shown here is derived from an EMBL/GenBank/DDBJ whole genome shotgun (WGS) entry which is preliminary data.</text>
</comment>
<keyword evidence="4" id="KW-1185">Reference proteome</keyword>
<organism evidence="3 4">
    <name type="scientific">Cylicocyclus nassatus</name>
    <name type="common">Nematode worm</name>
    <dbReference type="NCBI Taxonomy" id="53992"/>
    <lineage>
        <taxon>Eukaryota</taxon>
        <taxon>Metazoa</taxon>
        <taxon>Ecdysozoa</taxon>
        <taxon>Nematoda</taxon>
        <taxon>Chromadorea</taxon>
        <taxon>Rhabditida</taxon>
        <taxon>Rhabditina</taxon>
        <taxon>Rhabditomorpha</taxon>
        <taxon>Strongyloidea</taxon>
        <taxon>Strongylidae</taxon>
        <taxon>Cylicocyclus</taxon>
    </lineage>
</organism>
<accession>A0AA36GMP4</accession>
<name>A0AA36GMP4_CYLNA</name>
<keyword evidence="2" id="KW-0732">Signal</keyword>
<sequence length="270" mass="30276">MKYRALISTLLFFENMSIAFSQVQYTLPPLGEADIIASTSSSRTPQGIFHYSDNDNNFQSNFKLPDFERLDPIRMASELLSAAATAESNRKTLSGINLPLPFAGKPLKLELTGESQSGLSLRSREGERKDSNKDLTPEARDAFAKAKQICLHSSAASCDEALDTLHRIKYGTSLMSPPPSRHLLDDDPTTSFAKLLVPSLEERLEALEKDVETTTTSSDSSIEQAEDDEADHNKSYEGERRHHPFDSIPHRMYRTRSTARKIQDFLHRIT</sequence>
<dbReference type="AlphaFoldDB" id="A0AA36GMP4"/>
<feature type="signal peptide" evidence="2">
    <location>
        <begin position="1"/>
        <end position="21"/>
    </location>
</feature>